<reference evidence="1 2" key="1">
    <citation type="submission" date="2018-04" db="EMBL/GenBank/DDBJ databases">
        <title>The genome of golden apple snail Pomacea canaliculata provides insight into stress tolerance and invasive adaptation.</title>
        <authorList>
            <person name="Liu C."/>
            <person name="Liu B."/>
            <person name="Ren Y."/>
            <person name="Zhang Y."/>
            <person name="Wang H."/>
            <person name="Li S."/>
            <person name="Jiang F."/>
            <person name="Yin L."/>
            <person name="Zhang G."/>
            <person name="Qian W."/>
            <person name="Fan W."/>
        </authorList>
    </citation>
    <scope>NUCLEOTIDE SEQUENCE [LARGE SCALE GENOMIC DNA]</scope>
    <source>
        <strain evidence="1">SZHN2017</strain>
        <tissue evidence="1">Muscle</tissue>
    </source>
</reference>
<dbReference type="Proteomes" id="UP000245119">
    <property type="component" value="Linkage Group LG1"/>
</dbReference>
<protein>
    <submittedName>
        <fullName evidence="1">Uncharacterized protein</fullName>
    </submittedName>
</protein>
<evidence type="ECO:0000313" key="2">
    <source>
        <dbReference type="Proteomes" id="UP000245119"/>
    </source>
</evidence>
<accession>A0A2T7Q0C8</accession>
<gene>
    <name evidence="1" type="ORF">C0Q70_01747</name>
</gene>
<dbReference type="AlphaFoldDB" id="A0A2T7Q0C8"/>
<keyword evidence="2" id="KW-1185">Reference proteome</keyword>
<organism evidence="1 2">
    <name type="scientific">Pomacea canaliculata</name>
    <name type="common">Golden apple snail</name>
    <dbReference type="NCBI Taxonomy" id="400727"/>
    <lineage>
        <taxon>Eukaryota</taxon>
        <taxon>Metazoa</taxon>
        <taxon>Spiralia</taxon>
        <taxon>Lophotrochozoa</taxon>
        <taxon>Mollusca</taxon>
        <taxon>Gastropoda</taxon>
        <taxon>Caenogastropoda</taxon>
        <taxon>Architaenioglossa</taxon>
        <taxon>Ampullarioidea</taxon>
        <taxon>Ampullariidae</taxon>
        <taxon>Pomacea</taxon>
    </lineage>
</organism>
<dbReference type="EMBL" id="PZQS01000001">
    <property type="protein sequence ID" value="PVD39119.1"/>
    <property type="molecule type" value="Genomic_DNA"/>
</dbReference>
<name>A0A2T7Q0C8_POMCA</name>
<proteinExistence type="predicted"/>
<sequence length="84" mass="9299">MRVPAHPSDFINDTEQGLKIISKRLPCMAQICATPGNSLPTAQDTRVNRLHCLYPYGYLAETSMCPVSYLHGTGNLLRIINRPG</sequence>
<comment type="caution">
    <text evidence="1">The sequence shown here is derived from an EMBL/GenBank/DDBJ whole genome shotgun (WGS) entry which is preliminary data.</text>
</comment>
<evidence type="ECO:0000313" key="1">
    <source>
        <dbReference type="EMBL" id="PVD39119.1"/>
    </source>
</evidence>